<dbReference type="InterPro" id="IPR055944">
    <property type="entry name" value="DUF7522"/>
</dbReference>
<keyword evidence="2" id="KW-1185">Reference proteome</keyword>
<dbReference type="Pfam" id="PF24366">
    <property type="entry name" value="DUF7522"/>
    <property type="match status" value="1"/>
</dbReference>
<organism evidence="1 2">
    <name type="scientific">Halobaculum gomorrense</name>
    <dbReference type="NCBI Taxonomy" id="43928"/>
    <lineage>
        <taxon>Archaea</taxon>
        <taxon>Methanobacteriati</taxon>
        <taxon>Methanobacteriota</taxon>
        <taxon>Stenosarchaea group</taxon>
        <taxon>Halobacteria</taxon>
        <taxon>Halobacteriales</taxon>
        <taxon>Haloferacaceae</taxon>
        <taxon>Halobaculum</taxon>
    </lineage>
</organism>
<dbReference type="AlphaFoldDB" id="A0A1M5UCS1"/>
<name>A0A1M5UCS1_9EURY</name>
<protein>
    <recommendedName>
        <fullName evidence="3">Roadblock/LAMTOR2 domain-containing protein</fullName>
    </recommendedName>
</protein>
<dbReference type="EMBL" id="FQWV01000010">
    <property type="protein sequence ID" value="SHH60740.1"/>
    <property type="molecule type" value="Genomic_DNA"/>
</dbReference>
<proteinExistence type="predicted"/>
<reference evidence="1 2" key="1">
    <citation type="submission" date="2016-11" db="EMBL/GenBank/DDBJ databases">
        <authorList>
            <person name="Jaros S."/>
            <person name="Januszkiewicz K."/>
            <person name="Wedrychowicz H."/>
        </authorList>
    </citation>
    <scope>NUCLEOTIDE SEQUENCE [LARGE SCALE GENOMIC DNA]</scope>
    <source>
        <strain evidence="1 2">DSM 9297</strain>
    </source>
</reference>
<sequence length="129" mass="14558">MTELLPEEAAERLVSTCRTTVGDNARSVTFFSRTDHEQLYLRDDLEQDADLMAFIGTERQDFAMASDGYSGTELGEYRYTLRVFENGYAVRIDGRDKGVLVTSDGMELRDFNHLASAVSATLEEWEGEI</sequence>
<dbReference type="RefSeq" id="WP_073311014.1">
    <property type="nucleotide sequence ID" value="NZ_FQWV01000010.1"/>
</dbReference>
<dbReference type="Proteomes" id="UP000184357">
    <property type="component" value="Unassembled WGS sequence"/>
</dbReference>
<gene>
    <name evidence="1" type="ORF">SAMN05443636_2978</name>
</gene>
<dbReference type="OrthoDB" id="256252at2157"/>
<evidence type="ECO:0008006" key="3">
    <source>
        <dbReference type="Google" id="ProtNLM"/>
    </source>
</evidence>
<accession>A0A1M5UCS1</accession>
<evidence type="ECO:0000313" key="2">
    <source>
        <dbReference type="Proteomes" id="UP000184357"/>
    </source>
</evidence>
<evidence type="ECO:0000313" key="1">
    <source>
        <dbReference type="EMBL" id="SHH60740.1"/>
    </source>
</evidence>